<keyword evidence="3" id="KW-1185">Reference proteome</keyword>
<dbReference type="RefSeq" id="WP_056971440.1">
    <property type="nucleotide sequence ID" value="NZ_AZFI01000017.1"/>
</dbReference>
<reference evidence="2 3" key="1">
    <citation type="journal article" date="2015" name="Genome Announc.">
        <title>Expanding the biotechnology potential of lactobacilli through comparative genomics of 213 strains and associated genera.</title>
        <authorList>
            <person name="Sun Z."/>
            <person name="Harris H.M."/>
            <person name="McCann A."/>
            <person name="Guo C."/>
            <person name="Argimon S."/>
            <person name="Zhang W."/>
            <person name="Yang X."/>
            <person name="Jeffery I.B."/>
            <person name="Cooney J.C."/>
            <person name="Kagawa T.F."/>
            <person name="Liu W."/>
            <person name="Song Y."/>
            <person name="Salvetti E."/>
            <person name="Wrobel A."/>
            <person name="Rasinkangas P."/>
            <person name="Parkhill J."/>
            <person name="Rea M.C."/>
            <person name="O'Sullivan O."/>
            <person name="Ritari J."/>
            <person name="Douillard F.P."/>
            <person name="Paul Ross R."/>
            <person name="Yang R."/>
            <person name="Briner A.E."/>
            <person name="Felis G.E."/>
            <person name="de Vos W.M."/>
            <person name="Barrangou R."/>
            <person name="Klaenhammer T.R."/>
            <person name="Caufield P.W."/>
            <person name="Cui Y."/>
            <person name="Zhang H."/>
            <person name="O'Toole P.W."/>
        </authorList>
    </citation>
    <scope>NUCLEOTIDE SEQUENCE [LARGE SCALE GENOMIC DNA]</scope>
    <source>
        <strain evidence="2 3">DSM 15836</strain>
    </source>
</reference>
<dbReference type="Pfam" id="PF04471">
    <property type="entry name" value="Mrr_cat"/>
    <property type="match status" value="1"/>
</dbReference>
<feature type="domain" description="Restriction endonuclease type IV Mrr" evidence="1">
    <location>
        <begin position="127"/>
        <end position="172"/>
    </location>
</feature>
<dbReference type="EMBL" id="AZFI01000017">
    <property type="protein sequence ID" value="KRM30313.1"/>
    <property type="molecule type" value="Genomic_DNA"/>
</dbReference>
<protein>
    <recommendedName>
        <fullName evidence="1">Restriction endonuclease type IV Mrr domain-containing protein</fullName>
    </recommendedName>
</protein>
<name>A0ABR5PN77_9LACO</name>
<evidence type="ECO:0000313" key="3">
    <source>
        <dbReference type="Proteomes" id="UP000051217"/>
    </source>
</evidence>
<evidence type="ECO:0000313" key="2">
    <source>
        <dbReference type="EMBL" id="KRM30313.1"/>
    </source>
</evidence>
<dbReference type="Proteomes" id="UP000051217">
    <property type="component" value="Unassembled WGS sequence"/>
</dbReference>
<comment type="caution">
    <text evidence="2">The sequence shown here is derived from an EMBL/GenBank/DDBJ whole genome shotgun (WGS) entry which is preliminary data.</text>
</comment>
<proteinExistence type="predicted"/>
<accession>A0ABR5PN77</accession>
<dbReference type="InterPro" id="IPR007560">
    <property type="entry name" value="Restrct_endonuc_IV_Mrr"/>
</dbReference>
<sequence length="194" mass="22381">MKEEKLEPREFIQELMNILNTDNDKNVLVRGYFNQDKLTATLNAIEASNLNKCVFVTGNVSEVPRLFNGSLKIGFKKVKLNQNYKIGSLNLEFIKRNQFIEENFAFDKDISIFFPVEGILFDDDETKKFITKLKHSKAKKNILVTTNDYSDKAKKLYSQVDRVLILDTSKLNSKNIETMKTLTKNLKKQGGLPY</sequence>
<organism evidence="2 3">
    <name type="scientific">Ligilactobacillus acidipiscis DSM 15836</name>
    <dbReference type="NCBI Taxonomy" id="1423716"/>
    <lineage>
        <taxon>Bacteria</taxon>
        <taxon>Bacillati</taxon>
        <taxon>Bacillota</taxon>
        <taxon>Bacilli</taxon>
        <taxon>Lactobacillales</taxon>
        <taxon>Lactobacillaceae</taxon>
        <taxon>Ligilactobacillus</taxon>
    </lineage>
</organism>
<evidence type="ECO:0000259" key="1">
    <source>
        <dbReference type="Pfam" id="PF04471"/>
    </source>
</evidence>
<gene>
    <name evidence="2" type="ORF">FC65_GL000648</name>
</gene>